<dbReference type="AlphaFoldDB" id="A0A453TBU3"/>
<dbReference type="EnsemblPlants" id="AET7Gv21328900.1">
    <property type="protein sequence ID" value="AET7Gv21328900.1"/>
    <property type="gene ID" value="AET7Gv21328900"/>
</dbReference>
<accession>A0A453TBU3</accession>
<sequence length="420" mass="46957">VAPSFTPAVVNGAHKHTNQPMGLEKRSVAIIGAGVSGLAACKHLLERGCRPVVFEAGDAVGGVWPSAMEGTRLQAPRHMYRYSDFPWPDSVTEMFPNQRQVADYLHAYARRFDVLDCVRLGHRVTGMEYVGVAEEEVAAWDEWAGCGEAFGSGDGEWRLTVADAEGHIEPGEGFLLSILATVLTPLRLMISKFAESYYSIPMKKHGMVPDHSFFEGMVGCMLSTTPKDHYKNLEEGIIVIKKSKTFGFCKEGVLVEGESTLVKSDIVIFGTGFNGDQNIKDMFISKYFHTIVVGSTSTATPLYRECIHPKIPQLAVIGYSDNYANVYTSELRSKWLAYFMDGGFRLPSVKAMQRDVLECEKVMKRYSREESRTPCIGLLPTWYNDRLCEDMGCNPRRKNGFFAELFESYGPDDYNDLHPK</sequence>
<keyword evidence="5 6" id="KW-0560">Oxidoreductase</keyword>
<evidence type="ECO:0000256" key="5">
    <source>
        <dbReference type="ARBA" id="ARBA00023002"/>
    </source>
</evidence>
<reference evidence="7" key="3">
    <citation type="journal article" date="2017" name="Nature">
        <title>Genome sequence of the progenitor of the wheat D genome Aegilops tauschii.</title>
        <authorList>
            <person name="Luo M.C."/>
            <person name="Gu Y.Q."/>
            <person name="Puiu D."/>
            <person name="Wang H."/>
            <person name="Twardziok S.O."/>
            <person name="Deal K.R."/>
            <person name="Huo N."/>
            <person name="Zhu T."/>
            <person name="Wang L."/>
            <person name="Wang Y."/>
            <person name="McGuire P.E."/>
            <person name="Liu S."/>
            <person name="Long H."/>
            <person name="Ramasamy R.K."/>
            <person name="Rodriguez J.C."/>
            <person name="Van S.L."/>
            <person name="Yuan L."/>
            <person name="Wang Z."/>
            <person name="Xia Z."/>
            <person name="Xiao L."/>
            <person name="Anderson O.D."/>
            <person name="Ouyang S."/>
            <person name="Liang Y."/>
            <person name="Zimin A.V."/>
            <person name="Pertea G."/>
            <person name="Qi P."/>
            <person name="Bennetzen J.L."/>
            <person name="Dai X."/>
            <person name="Dawson M.W."/>
            <person name="Muller H.G."/>
            <person name="Kugler K."/>
            <person name="Rivarola-Duarte L."/>
            <person name="Spannagl M."/>
            <person name="Mayer K.F.X."/>
            <person name="Lu F.H."/>
            <person name="Bevan M.W."/>
            <person name="Leroy P."/>
            <person name="Li P."/>
            <person name="You F.M."/>
            <person name="Sun Q."/>
            <person name="Liu Z."/>
            <person name="Lyons E."/>
            <person name="Wicker T."/>
            <person name="Salzberg S.L."/>
            <person name="Devos K.M."/>
            <person name="Dvorak J."/>
        </authorList>
    </citation>
    <scope>NUCLEOTIDE SEQUENCE [LARGE SCALE GENOMIC DNA]</scope>
    <source>
        <strain evidence="7">cv. AL8/78</strain>
    </source>
</reference>
<comment type="cofactor">
    <cofactor evidence="6">
        <name>FAD</name>
        <dbReference type="ChEBI" id="CHEBI:57692"/>
    </cofactor>
</comment>
<dbReference type="FunFam" id="3.50.50.60:FF:000403">
    <property type="entry name" value="Flavin-containing monooxygenase"/>
    <property type="match status" value="1"/>
</dbReference>
<keyword evidence="3 6" id="KW-0274">FAD</keyword>
<evidence type="ECO:0000256" key="3">
    <source>
        <dbReference type="ARBA" id="ARBA00022827"/>
    </source>
</evidence>
<dbReference type="InterPro" id="IPR020946">
    <property type="entry name" value="Flavin_mOase-like"/>
</dbReference>
<dbReference type="PRINTS" id="PR00370">
    <property type="entry name" value="FMOXYGENASE"/>
</dbReference>
<evidence type="ECO:0000256" key="2">
    <source>
        <dbReference type="ARBA" id="ARBA00022630"/>
    </source>
</evidence>
<evidence type="ECO:0000256" key="1">
    <source>
        <dbReference type="ARBA" id="ARBA00009183"/>
    </source>
</evidence>
<keyword evidence="6" id="KW-0503">Monooxygenase</keyword>
<reference evidence="7" key="4">
    <citation type="submission" date="2019-03" db="UniProtKB">
        <authorList>
            <consortium name="EnsemblPlants"/>
        </authorList>
    </citation>
    <scope>IDENTIFICATION</scope>
</reference>
<dbReference type="FunFam" id="3.50.50.60:FF:000169">
    <property type="entry name" value="Flavin-containing monooxygenase"/>
    <property type="match status" value="1"/>
</dbReference>
<name>A0A453TBU3_AEGTS</name>
<reference evidence="7" key="5">
    <citation type="journal article" date="2021" name="G3 (Bethesda)">
        <title>Aegilops tauschii genome assembly Aet v5.0 features greater sequence contiguity and improved annotation.</title>
        <authorList>
            <person name="Wang L."/>
            <person name="Zhu T."/>
            <person name="Rodriguez J.C."/>
            <person name="Deal K.R."/>
            <person name="Dubcovsky J."/>
            <person name="McGuire P.E."/>
            <person name="Lux T."/>
            <person name="Spannagl M."/>
            <person name="Mayer K.F.X."/>
            <person name="Baldrich P."/>
            <person name="Meyers B.C."/>
            <person name="Huo N."/>
            <person name="Gu Y.Q."/>
            <person name="Zhou H."/>
            <person name="Devos K.M."/>
            <person name="Bennetzen J.L."/>
            <person name="Unver T."/>
            <person name="Budak H."/>
            <person name="Gulick P.J."/>
            <person name="Galiba G."/>
            <person name="Kalapos B."/>
            <person name="Nelson D.R."/>
            <person name="Li P."/>
            <person name="You F.M."/>
            <person name="Luo M.C."/>
            <person name="Dvorak J."/>
        </authorList>
    </citation>
    <scope>NUCLEOTIDE SEQUENCE [LARGE SCALE GENOMIC DNA]</scope>
    <source>
        <strain evidence="7">cv. AL8/78</strain>
    </source>
</reference>
<evidence type="ECO:0000313" key="8">
    <source>
        <dbReference type="Proteomes" id="UP000015105"/>
    </source>
</evidence>
<protein>
    <recommendedName>
        <fullName evidence="6">Flavin-containing monooxygenase</fullName>
        <ecNumber evidence="6">1.-.-.-</ecNumber>
    </recommendedName>
</protein>
<evidence type="ECO:0000256" key="4">
    <source>
        <dbReference type="ARBA" id="ARBA00022857"/>
    </source>
</evidence>
<proteinExistence type="inferred from homology"/>
<dbReference type="EC" id="1.-.-.-" evidence="6"/>
<keyword evidence="8" id="KW-1185">Reference proteome</keyword>
<evidence type="ECO:0000256" key="6">
    <source>
        <dbReference type="RuleBase" id="RU361177"/>
    </source>
</evidence>
<dbReference type="Pfam" id="PF00743">
    <property type="entry name" value="FMO-like"/>
    <property type="match status" value="2"/>
</dbReference>
<dbReference type="PANTHER" id="PTHR23023">
    <property type="entry name" value="DIMETHYLANILINE MONOOXYGENASE"/>
    <property type="match status" value="1"/>
</dbReference>
<evidence type="ECO:0000313" key="7">
    <source>
        <dbReference type="EnsemblPlants" id="AET7Gv21328900.1"/>
    </source>
</evidence>
<dbReference type="Gramene" id="AET7Gv21328900.1">
    <property type="protein sequence ID" value="AET7Gv21328900.1"/>
    <property type="gene ID" value="AET7Gv21328900"/>
</dbReference>
<dbReference type="PIRSF" id="PIRSF000332">
    <property type="entry name" value="FMO"/>
    <property type="match status" value="1"/>
</dbReference>
<dbReference type="InterPro" id="IPR000960">
    <property type="entry name" value="Flavin_mOase"/>
</dbReference>
<keyword evidence="2 6" id="KW-0285">Flavoprotein</keyword>
<organism evidence="7 8">
    <name type="scientific">Aegilops tauschii subsp. strangulata</name>
    <name type="common">Goatgrass</name>
    <dbReference type="NCBI Taxonomy" id="200361"/>
    <lineage>
        <taxon>Eukaryota</taxon>
        <taxon>Viridiplantae</taxon>
        <taxon>Streptophyta</taxon>
        <taxon>Embryophyta</taxon>
        <taxon>Tracheophyta</taxon>
        <taxon>Spermatophyta</taxon>
        <taxon>Magnoliopsida</taxon>
        <taxon>Liliopsida</taxon>
        <taxon>Poales</taxon>
        <taxon>Poaceae</taxon>
        <taxon>BOP clade</taxon>
        <taxon>Pooideae</taxon>
        <taxon>Triticodae</taxon>
        <taxon>Triticeae</taxon>
        <taxon>Triticinae</taxon>
        <taxon>Aegilops</taxon>
    </lineage>
</organism>
<dbReference type="Proteomes" id="UP000015105">
    <property type="component" value="Chromosome 7D"/>
</dbReference>
<dbReference type="GO" id="GO:0050660">
    <property type="term" value="F:flavin adenine dinucleotide binding"/>
    <property type="evidence" value="ECO:0007669"/>
    <property type="project" value="InterPro"/>
</dbReference>
<dbReference type="SUPFAM" id="SSF51905">
    <property type="entry name" value="FAD/NAD(P)-binding domain"/>
    <property type="match status" value="1"/>
</dbReference>
<comment type="similarity">
    <text evidence="1 6">Belongs to the FMO family.</text>
</comment>
<dbReference type="SUPFAM" id="SSF51971">
    <property type="entry name" value="Nucleotide-binding domain"/>
    <property type="match status" value="1"/>
</dbReference>
<dbReference type="GO" id="GO:0050661">
    <property type="term" value="F:NADP binding"/>
    <property type="evidence" value="ECO:0007669"/>
    <property type="project" value="InterPro"/>
</dbReference>
<dbReference type="InterPro" id="IPR050346">
    <property type="entry name" value="FMO-like"/>
</dbReference>
<keyword evidence="4" id="KW-0521">NADP</keyword>
<reference evidence="8" key="1">
    <citation type="journal article" date="2014" name="Science">
        <title>Ancient hybridizations among the ancestral genomes of bread wheat.</title>
        <authorList>
            <consortium name="International Wheat Genome Sequencing Consortium,"/>
            <person name="Marcussen T."/>
            <person name="Sandve S.R."/>
            <person name="Heier L."/>
            <person name="Spannagl M."/>
            <person name="Pfeifer M."/>
            <person name="Jakobsen K.S."/>
            <person name="Wulff B.B."/>
            <person name="Steuernagel B."/>
            <person name="Mayer K.F."/>
            <person name="Olsen O.A."/>
        </authorList>
    </citation>
    <scope>NUCLEOTIDE SEQUENCE [LARGE SCALE GENOMIC DNA]</scope>
    <source>
        <strain evidence="8">cv. AL8/78</strain>
    </source>
</reference>
<dbReference type="InterPro" id="IPR036188">
    <property type="entry name" value="FAD/NAD-bd_sf"/>
</dbReference>
<dbReference type="GO" id="GO:0004499">
    <property type="term" value="F:N,N-dimethylaniline monooxygenase activity"/>
    <property type="evidence" value="ECO:0007669"/>
    <property type="project" value="InterPro"/>
</dbReference>
<dbReference type="Gene3D" id="3.50.50.60">
    <property type="entry name" value="FAD/NAD(P)-binding domain"/>
    <property type="match status" value="2"/>
</dbReference>
<reference evidence="8" key="2">
    <citation type="journal article" date="2017" name="Nat. Plants">
        <title>The Aegilops tauschii genome reveals multiple impacts of transposons.</title>
        <authorList>
            <person name="Zhao G."/>
            <person name="Zou C."/>
            <person name="Li K."/>
            <person name="Wang K."/>
            <person name="Li T."/>
            <person name="Gao L."/>
            <person name="Zhang X."/>
            <person name="Wang H."/>
            <person name="Yang Z."/>
            <person name="Liu X."/>
            <person name="Jiang W."/>
            <person name="Mao L."/>
            <person name="Kong X."/>
            <person name="Jiao Y."/>
            <person name="Jia J."/>
        </authorList>
    </citation>
    <scope>NUCLEOTIDE SEQUENCE [LARGE SCALE GENOMIC DNA]</scope>
    <source>
        <strain evidence="8">cv. AL8/78</strain>
    </source>
</reference>